<sequence>MSATRLQKKQHPESARTSDFLRNLRSDFRCIGDRTCRVVSCSFQQPNQTR</sequence>
<comment type="caution">
    <text evidence="1">The sequence shown here is derived from an EMBL/GenBank/DDBJ whole genome shotgun (WGS) entry which is preliminary data.</text>
</comment>
<dbReference type="Proteomes" id="UP000325313">
    <property type="component" value="Unassembled WGS sequence"/>
</dbReference>
<evidence type="ECO:0000313" key="2">
    <source>
        <dbReference type="Proteomes" id="UP000325313"/>
    </source>
</evidence>
<proteinExistence type="predicted"/>
<evidence type="ECO:0000313" key="1">
    <source>
        <dbReference type="EMBL" id="KAA1106908.1"/>
    </source>
</evidence>
<accession>A0A5B0Q157</accession>
<name>A0A5B0Q157_PUCGR</name>
<gene>
    <name evidence="1" type="ORF">PGTUg99_003066</name>
</gene>
<dbReference type="AlphaFoldDB" id="A0A5B0Q157"/>
<organism evidence="1 2">
    <name type="scientific">Puccinia graminis f. sp. tritici</name>
    <dbReference type="NCBI Taxonomy" id="56615"/>
    <lineage>
        <taxon>Eukaryota</taxon>
        <taxon>Fungi</taxon>
        <taxon>Dikarya</taxon>
        <taxon>Basidiomycota</taxon>
        <taxon>Pucciniomycotina</taxon>
        <taxon>Pucciniomycetes</taxon>
        <taxon>Pucciniales</taxon>
        <taxon>Pucciniaceae</taxon>
        <taxon>Puccinia</taxon>
    </lineage>
</organism>
<dbReference type="EMBL" id="VDEP01000308">
    <property type="protein sequence ID" value="KAA1106908.1"/>
    <property type="molecule type" value="Genomic_DNA"/>
</dbReference>
<reference evidence="1 2" key="1">
    <citation type="submission" date="2019-05" db="EMBL/GenBank/DDBJ databases">
        <title>Emergence of the Ug99 lineage of the wheat stem rust pathogen through somatic hybridization.</title>
        <authorList>
            <person name="Li F."/>
            <person name="Upadhyaya N.M."/>
            <person name="Sperschneider J."/>
            <person name="Matny O."/>
            <person name="Nguyen-Phuc H."/>
            <person name="Mago R."/>
            <person name="Raley C."/>
            <person name="Miller M.E."/>
            <person name="Silverstein K.A.T."/>
            <person name="Henningsen E."/>
            <person name="Hirsch C.D."/>
            <person name="Visser B."/>
            <person name="Pretorius Z.A."/>
            <person name="Steffenson B.J."/>
            <person name="Schwessinger B."/>
            <person name="Dodds P.N."/>
            <person name="Figueroa M."/>
        </authorList>
    </citation>
    <scope>NUCLEOTIDE SEQUENCE [LARGE SCALE GENOMIC DNA]</scope>
    <source>
        <strain evidence="1 2">Ug99</strain>
    </source>
</reference>
<protein>
    <submittedName>
        <fullName evidence="1">Uncharacterized protein</fullName>
    </submittedName>
</protein>